<gene>
    <name evidence="1" type="ORF">METZ01_LOCUS319108</name>
</gene>
<reference evidence="1" key="1">
    <citation type="submission" date="2018-05" db="EMBL/GenBank/DDBJ databases">
        <authorList>
            <person name="Lanie J.A."/>
            <person name="Ng W.-L."/>
            <person name="Kazmierczak K.M."/>
            <person name="Andrzejewski T.M."/>
            <person name="Davidsen T.M."/>
            <person name="Wayne K.J."/>
            <person name="Tettelin H."/>
            <person name="Glass J.I."/>
            <person name="Rusch D."/>
            <person name="Podicherti R."/>
            <person name="Tsui H.-C.T."/>
            <person name="Winkler M.E."/>
        </authorList>
    </citation>
    <scope>NUCLEOTIDE SEQUENCE</scope>
</reference>
<feature type="non-terminal residue" evidence="1">
    <location>
        <position position="273"/>
    </location>
</feature>
<dbReference type="EMBL" id="UINC01103686">
    <property type="protein sequence ID" value="SVC66254.1"/>
    <property type="molecule type" value="Genomic_DNA"/>
</dbReference>
<evidence type="ECO:0000313" key="1">
    <source>
        <dbReference type="EMBL" id="SVC66254.1"/>
    </source>
</evidence>
<sequence>MMEVARRIWRCSFAVIVFVGVNAASGQAHAGEEAADSSKQSPWLMVPLLTSNPKLETSVGAIAGYLHQFDPESSPSMFGVSSVYSSSDSFVGVLFAQTFFDRDRQRLSIGITNGKVNNNYDDFLGSGLPAQTTDNVKAFAARYTHALGSGWFFGGQLLSTNYVIEAEGLVEQELNSIGLTGMESVGAGFVIEYDSRNNKRNPTRGRHFLIYNNAYRESLGGEENFDAYSGDLKDYRPVNDRYLLATQISGRWTDDAPISGYSSVSLRGYVRGM</sequence>
<proteinExistence type="predicted"/>
<name>A0A382NYJ8_9ZZZZ</name>
<organism evidence="1">
    <name type="scientific">marine metagenome</name>
    <dbReference type="NCBI Taxonomy" id="408172"/>
    <lineage>
        <taxon>unclassified sequences</taxon>
        <taxon>metagenomes</taxon>
        <taxon>ecological metagenomes</taxon>
    </lineage>
</organism>
<dbReference type="Gene3D" id="2.40.160.50">
    <property type="entry name" value="membrane protein fhac: a member of the omp85/tpsb transporter family"/>
    <property type="match status" value="1"/>
</dbReference>
<dbReference type="AlphaFoldDB" id="A0A382NYJ8"/>
<accession>A0A382NYJ8</accession>
<evidence type="ECO:0008006" key="2">
    <source>
        <dbReference type="Google" id="ProtNLM"/>
    </source>
</evidence>
<protein>
    <recommendedName>
        <fullName evidence="2">Bacterial surface antigen (D15) domain-containing protein</fullName>
    </recommendedName>
</protein>